<evidence type="ECO:0000313" key="2">
    <source>
        <dbReference type="EMBL" id="ELY40214.1"/>
    </source>
</evidence>
<dbReference type="EMBL" id="CP002062">
    <property type="protein sequence ID" value="ADJ14502.1"/>
    <property type="molecule type" value="Genomic_DNA"/>
</dbReference>
<dbReference type="AlphaFoldDB" id="D8J9Y0"/>
<gene>
    <name evidence="1" type="ordered locus">HacjB3_05555</name>
    <name evidence="2" type="ORF">C497_03920</name>
</gene>
<reference evidence="1 3" key="1">
    <citation type="journal article" date="2010" name="J. Bacteriol.">
        <title>Complete genome sequence of Halalkalicoccus jeotgali B3(T), an extremely halophilic archaeon.</title>
        <authorList>
            <person name="Roh S.W."/>
            <person name="Nam Y.D."/>
            <person name="Nam S.H."/>
            <person name="Choi S.H."/>
            <person name="Park H.S."/>
            <person name="Bae J.W."/>
        </authorList>
    </citation>
    <scope>NUCLEOTIDE SEQUENCE [LARGE SCALE GENOMIC DNA]</scope>
    <source>
        <strain evidence="1">B3</strain>
        <strain evidence="3">DSM 18796 / CECT 7217 / JCM 14584 / KCTC 4019 / B3</strain>
    </source>
</reference>
<protein>
    <submittedName>
        <fullName evidence="1">Uncharacterized protein</fullName>
    </submittedName>
</protein>
<dbReference type="EMBL" id="AOHV01000010">
    <property type="protein sequence ID" value="ELY40214.1"/>
    <property type="molecule type" value="Genomic_DNA"/>
</dbReference>
<accession>D8J9Y0</accession>
<evidence type="ECO:0000313" key="1">
    <source>
        <dbReference type="EMBL" id="ADJ14502.1"/>
    </source>
</evidence>
<name>D8J9Y0_HALJB</name>
<reference evidence="2 4" key="2">
    <citation type="journal article" date="2014" name="PLoS Genet.">
        <title>Phylogenetically driven sequencing of extremely halophilic archaea reveals strategies for static and dynamic osmo-response.</title>
        <authorList>
            <person name="Becker E.A."/>
            <person name="Seitzer P.M."/>
            <person name="Tritt A."/>
            <person name="Larsen D."/>
            <person name="Krusor M."/>
            <person name="Yao A.I."/>
            <person name="Wu D."/>
            <person name="Madern D."/>
            <person name="Eisen J.A."/>
            <person name="Darling A.E."/>
            <person name="Facciotti M.T."/>
        </authorList>
    </citation>
    <scope>NUCLEOTIDE SEQUENCE [LARGE SCALE GENOMIC DNA]</scope>
    <source>
        <strain evidence="2">B3</strain>
        <strain evidence="4">DSM 18796 / CECT 7217 / JCM 14584 / KCTC 4019 / B3</strain>
    </source>
</reference>
<dbReference type="KEGG" id="hje:HacjB3_05555"/>
<dbReference type="STRING" id="795797.HacjB3_05555"/>
<evidence type="ECO:0000313" key="3">
    <source>
        <dbReference type="Proteomes" id="UP000000390"/>
    </source>
</evidence>
<evidence type="ECO:0000313" key="4">
    <source>
        <dbReference type="Proteomes" id="UP000011645"/>
    </source>
</evidence>
<organism evidence="1 3">
    <name type="scientific">Halalkalicoccus jeotgali (strain DSM 18796 / CECT 7217 / JCM 14584 / KCTC 4019 / B3)</name>
    <dbReference type="NCBI Taxonomy" id="795797"/>
    <lineage>
        <taxon>Archaea</taxon>
        <taxon>Methanobacteriati</taxon>
        <taxon>Methanobacteriota</taxon>
        <taxon>Stenosarchaea group</taxon>
        <taxon>Halobacteria</taxon>
        <taxon>Halobacteriales</taxon>
        <taxon>Halococcaceae</taxon>
        <taxon>Halalkalicoccus</taxon>
    </lineage>
</organism>
<dbReference type="Proteomes" id="UP000000390">
    <property type="component" value="Chromosome"/>
</dbReference>
<keyword evidence="4" id="KW-1185">Reference proteome</keyword>
<dbReference type="HOGENOM" id="CLU_2490335_0_0_2"/>
<sequence length="86" mass="9666">MQYGSESVSSTGSESSQWRYRHVSYSVIEAISPRLLVLDDMDVEYEAPSPPRKATDPGLYLTRTVARPSKVIRPVVAWRLGDGLWP</sequence>
<proteinExistence type="predicted"/>
<dbReference type="Proteomes" id="UP000011645">
    <property type="component" value="Unassembled WGS sequence"/>
</dbReference>